<dbReference type="EMBL" id="CP053923">
    <property type="protein sequence ID" value="QNT71163.1"/>
    <property type="molecule type" value="Genomic_DNA"/>
</dbReference>
<evidence type="ECO:0000256" key="4">
    <source>
        <dbReference type="ARBA" id="ARBA00022989"/>
    </source>
</evidence>
<feature type="transmembrane region" description="Helical" evidence="6">
    <location>
        <begin position="33"/>
        <end position="54"/>
    </location>
</feature>
<evidence type="ECO:0000313" key="8">
    <source>
        <dbReference type="EMBL" id="QNT71163.1"/>
    </source>
</evidence>
<evidence type="ECO:0000259" key="7">
    <source>
        <dbReference type="Pfam" id="PF00892"/>
    </source>
</evidence>
<feature type="transmembrane region" description="Helical" evidence="6">
    <location>
        <begin position="212"/>
        <end position="234"/>
    </location>
</feature>
<feature type="transmembrane region" description="Helical" evidence="6">
    <location>
        <begin position="176"/>
        <end position="200"/>
    </location>
</feature>
<dbReference type="GO" id="GO:0016020">
    <property type="term" value="C:membrane"/>
    <property type="evidence" value="ECO:0007669"/>
    <property type="project" value="UniProtKB-SubCell"/>
</dbReference>
<protein>
    <submittedName>
        <fullName evidence="8">DMT family transporter</fullName>
    </submittedName>
</protein>
<dbReference type="InterPro" id="IPR050638">
    <property type="entry name" value="AA-Vitamin_Transporters"/>
</dbReference>
<dbReference type="InterPro" id="IPR037185">
    <property type="entry name" value="EmrE-like"/>
</dbReference>
<gene>
    <name evidence="8" type="ORF">HQ394_06485</name>
</gene>
<dbReference type="SUPFAM" id="SSF103481">
    <property type="entry name" value="Multidrug resistance efflux transporter EmrE"/>
    <property type="match status" value="2"/>
</dbReference>
<feature type="transmembrane region" description="Helical" evidence="6">
    <location>
        <begin position="94"/>
        <end position="116"/>
    </location>
</feature>
<evidence type="ECO:0000256" key="2">
    <source>
        <dbReference type="ARBA" id="ARBA00007362"/>
    </source>
</evidence>
<feature type="transmembrane region" description="Helical" evidence="6">
    <location>
        <begin position="268"/>
        <end position="285"/>
    </location>
</feature>
<dbReference type="Pfam" id="PF00892">
    <property type="entry name" value="EamA"/>
    <property type="match status" value="2"/>
</dbReference>
<comment type="similarity">
    <text evidence="2">Belongs to the EamA transporter family.</text>
</comment>
<dbReference type="AlphaFoldDB" id="A0A7H1N627"/>
<name>A0A7H1N627_9PROT</name>
<sequence length="287" mass="30445">MRIVPASLVPALFVLLWSTGFIGAKYGLPYAEPFTFLLIRFAVVIPVLATAAVATSAPWPRRPADLGRLAFVGILLHGFYLWGVFFAIKTGVPAGVAALIVGLQPLLTAALGRLYLHERLSRTGWIGLALGLAGVGFVVGPSIDFSHASVGGFAAAFVALLAITAATLYQKRHGSGMNLITGSAVQFAAAALAVLPVAALFEHWRIEWNGSFVFAVLWLALVLSIGAISLLHLLIRRGAATRVASLFYLTPSVTAVLAYFLFGERLNMFTITGFVLAALGVALVTRR</sequence>
<feature type="transmembrane region" description="Helical" evidence="6">
    <location>
        <begin position="66"/>
        <end position="88"/>
    </location>
</feature>
<feature type="transmembrane region" description="Helical" evidence="6">
    <location>
        <begin position="246"/>
        <end position="262"/>
    </location>
</feature>
<organism evidence="8 9">
    <name type="scientific">Defluviicoccus vanus</name>
    <dbReference type="NCBI Taxonomy" id="111831"/>
    <lineage>
        <taxon>Bacteria</taxon>
        <taxon>Pseudomonadati</taxon>
        <taxon>Pseudomonadota</taxon>
        <taxon>Alphaproteobacteria</taxon>
        <taxon>Rhodospirillales</taxon>
        <taxon>Rhodospirillaceae</taxon>
        <taxon>Defluviicoccus</taxon>
    </lineage>
</organism>
<keyword evidence="9" id="KW-1185">Reference proteome</keyword>
<feature type="domain" description="EamA" evidence="7">
    <location>
        <begin position="12"/>
        <end position="139"/>
    </location>
</feature>
<dbReference type="Proteomes" id="UP000516369">
    <property type="component" value="Chromosome"/>
</dbReference>
<keyword evidence="3 6" id="KW-0812">Transmembrane</keyword>
<comment type="subcellular location">
    <subcellularLocation>
        <location evidence="1">Membrane</location>
        <topology evidence="1">Multi-pass membrane protein</topology>
    </subcellularLocation>
</comment>
<feature type="transmembrane region" description="Helical" evidence="6">
    <location>
        <begin position="149"/>
        <end position="169"/>
    </location>
</feature>
<evidence type="ECO:0000256" key="1">
    <source>
        <dbReference type="ARBA" id="ARBA00004141"/>
    </source>
</evidence>
<evidence type="ECO:0000256" key="5">
    <source>
        <dbReference type="ARBA" id="ARBA00023136"/>
    </source>
</evidence>
<feature type="transmembrane region" description="Helical" evidence="6">
    <location>
        <begin position="123"/>
        <end position="143"/>
    </location>
</feature>
<dbReference type="KEGG" id="dvn:HQ394_06485"/>
<dbReference type="Gene3D" id="1.10.3730.20">
    <property type="match status" value="1"/>
</dbReference>
<keyword evidence="5 6" id="KW-0472">Membrane</keyword>
<keyword evidence="4 6" id="KW-1133">Transmembrane helix</keyword>
<evidence type="ECO:0000313" key="9">
    <source>
        <dbReference type="Proteomes" id="UP000516369"/>
    </source>
</evidence>
<dbReference type="PANTHER" id="PTHR32322">
    <property type="entry name" value="INNER MEMBRANE TRANSPORTER"/>
    <property type="match status" value="1"/>
</dbReference>
<reference evidence="8 9" key="1">
    <citation type="submission" date="2020-05" db="EMBL/GenBank/DDBJ databases">
        <title>Complete closed genome sequence of Defluviicoccus vanus.</title>
        <authorList>
            <person name="Bessarab I."/>
            <person name="Arumugam K."/>
            <person name="Maszenan A.M."/>
            <person name="Seviour R.J."/>
            <person name="Williams R.B."/>
        </authorList>
    </citation>
    <scope>NUCLEOTIDE SEQUENCE [LARGE SCALE GENOMIC DNA]</scope>
    <source>
        <strain evidence="8 9">Ben 114</strain>
    </source>
</reference>
<feature type="domain" description="EamA" evidence="7">
    <location>
        <begin position="152"/>
        <end position="285"/>
    </location>
</feature>
<evidence type="ECO:0000256" key="3">
    <source>
        <dbReference type="ARBA" id="ARBA00022692"/>
    </source>
</evidence>
<dbReference type="InterPro" id="IPR000620">
    <property type="entry name" value="EamA_dom"/>
</dbReference>
<dbReference type="PANTHER" id="PTHR32322:SF2">
    <property type="entry name" value="EAMA DOMAIN-CONTAINING PROTEIN"/>
    <property type="match status" value="1"/>
</dbReference>
<proteinExistence type="inferred from homology"/>
<accession>A0A7H1N627</accession>
<evidence type="ECO:0000256" key="6">
    <source>
        <dbReference type="SAM" id="Phobius"/>
    </source>
</evidence>